<comment type="caution">
    <text evidence="1">The sequence shown here is derived from an EMBL/GenBank/DDBJ whole genome shotgun (WGS) entry which is preliminary data.</text>
</comment>
<dbReference type="Proteomes" id="UP000011687">
    <property type="component" value="Unassembled WGS sequence"/>
</dbReference>
<dbReference type="EMBL" id="AOLS01000070">
    <property type="protein sequence ID" value="EMA14968.1"/>
    <property type="molecule type" value="Genomic_DNA"/>
</dbReference>
<organism evidence="1 2">
    <name type="scientific">Haloarcula marismortui ATCC 33799</name>
    <dbReference type="NCBI Taxonomy" id="662475"/>
    <lineage>
        <taxon>Archaea</taxon>
        <taxon>Methanobacteriati</taxon>
        <taxon>Methanobacteriota</taxon>
        <taxon>Stenosarchaea group</taxon>
        <taxon>Halobacteria</taxon>
        <taxon>Halobacteriales</taxon>
        <taxon>Haloarculaceae</taxon>
        <taxon>Haloarcula</taxon>
    </lineage>
</organism>
<sequence>MPRGNYRYQPATTAHPLMLIGEDPDGDGYTVRTQQGQPIVIGRPAPSQYPSDAHEIRQRFNIPAFDPEAFYRRTGAALSGVYPDMLIHIEDAADGPDTVTSPKASLTLIEAPKGSGKSTAIDQFATYQMEHNGERIVRNGRQQSSDWRRLRDWTTLWLPEGIDVNGRWMEAVDRDAPTPEELVRAVRYYTDVFDLIEQLQDHPKGTFNVVYPDPLFRGCERAMAIPDTTTEQPKFTPQGEDKPTPVVHWWFGFLAARTFRGTRVDSDGDRNWMTVYIDEFGMLAPESTSGGEAGHWTYECVEIMSDTAKEMRSAGVSLVGAAHHEEDVHNHWLKEFDYWVELSNRERPNRTTKAETPKPFRGLKQDQNLFASRPPGYGLCYTESRFSEFQFTDLGYPHETPEFQFRLSVPESAAEDESDDAVQVATDEAGQPTIVEEYTAVDGAVHELRVLAPGSGLIDIGGDEPEIVESPSSPYPDGSFPDSPLRETAEGYELLFERAAGEIIVAARVSHH</sequence>
<name>M0K2F6_9EURY</name>
<reference evidence="1 2" key="1">
    <citation type="journal article" date="2014" name="PLoS Genet.">
        <title>Phylogenetically driven sequencing of extremely halophilic archaea reveals strategies for static and dynamic osmo-response.</title>
        <authorList>
            <person name="Becker E.A."/>
            <person name="Seitzer P.M."/>
            <person name="Tritt A."/>
            <person name="Larsen D."/>
            <person name="Krusor M."/>
            <person name="Yao A.I."/>
            <person name="Wu D."/>
            <person name="Madern D."/>
            <person name="Eisen J.A."/>
            <person name="Darling A.E."/>
            <person name="Facciotti M.T."/>
        </authorList>
    </citation>
    <scope>NUCLEOTIDE SEQUENCE [LARGE SCALE GENOMIC DNA]</scope>
    <source>
        <strain evidence="1 2">ATCC 33799</strain>
    </source>
</reference>
<dbReference type="InterPro" id="IPR027417">
    <property type="entry name" value="P-loop_NTPase"/>
</dbReference>
<evidence type="ECO:0000313" key="1">
    <source>
        <dbReference type="EMBL" id="EMA14968.1"/>
    </source>
</evidence>
<accession>M0K2F6</accession>
<dbReference type="AlphaFoldDB" id="M0K2F6"/>
<dbReference type="SUPFAM" id="SSF52540">
    <property type="entry name" value="P-loop containing nucleoside triphosphate hydrolases"/>
    <property type="match status" value="1"/>
</dbReference>
<keyword evidence="2" id="KW-1185">Reference proteome</keyword>
<proteinExistence type="predicted"/>
<dbReference type="PATRIC" id="fig|662475.6.peg.2938"/>
<evidence type="ECO:0000313" key="2">
    <source>
        <dbReference type="Proteomes" id="UP000011687"/>
    </source>
</evidence>
<protein>
    <submittedName>
        <fullName evidence="1">Uncharacterized protein</fullName>
    </submittedName>
</protein>
<gene>
    <name evidence="1" type="ORF">C435_15007</name>
</gene>